<dbReference type="Gene3D" id="2.130.10.10">
    <property type="entry name" value="YVTN repeat-like/Quinoprotein amine dehydrogenase"/>
    <property type="match status" value="3"/>
</dbReference>
<organism evidence="22 23">
    <name type="scientific">Ereboglobus luteus</name>
    <dbReference type="NCBI Taxonomy" id="1796921"/>
    <lineage>
        <taxon>Bacteria</taxon>
        <taxon>Pseudomonadati</taxon>
        <taxon>Verrucomicrobiota</taxon>
        <taxon>Opitutia</taxon>
        <taxon>Opitutales</taxon>
        <taxon>Opitutaceae</taxon>
        <taxon>Ereboglobus</taxon>
    </lineage>
</organism>
<accession>A0A2U8E3N8</accession>
<dbReference type="InterPro" id="IPR003594">
    <property type="entry name" value="HATPase_dom"/>
</dbReference>
<dbReference type="Gene3D" id="2.60.40.10">
    <property type="entry name" value="Immunoglobulins"/>
    <property type="match status" value="1"/>
</dbReference>
<evidence type="ECO:0000256" key="6">
    <source>
        <dbReference type="ARBA" id="ARBA00022485"/>
    </source>
</evidence>
<dbReference type="AlphaFoldDB" id="A0A2U8E3N8"/>
<dbReference type="Pfam" id="PF07730">
    <property type="entry name" value="HisKA_3"/>
    <property type="match status" value="1"/>
</dbReference>
<dbReference type="GO" id="GO:0046983">
    <property type="term" value="F:protein dimerization activity"/>
    <property type="evidence" value="ECO:0007669"/>
    <property type="project" value="InterPro"/>
</dbReference>
<evidence type="ECO:0000313" key="22">
    <source>
        <dbReference type="EMBL" id="AWI09503.1"/>
    </source>
</evidence>
<evidence type="ECO:0000256" key="9">
    <source>
        <dbReference type="ARBA" id="ARBA00022679"/>
    </source>
</evidence>
<dbReference type="InterPro" id="IPR013783">
    <property type="entry name" value="Ig-like_fold"/>
</dbReference>
<dbReference type="GO" id="GO:0005524">
    <property type="term" value="F:ATP binding"/>
    <property type="evidence" value="ECO:0007669"/>
    <property type="project" value="UniProtKB-KW"/>
</dbReference>
<dbReference type="Pfam" id="PF07495">
    <property type="entry name" value="Y_Y_Y"/>
    <property type="match status" value="1"/>
</dbReference>
<keyword evidence="19" id="KW-1133">Transmembrane helix</keyword>
<dbReference type="InterPro" id="IPR015943">
    <property type="entry name" value="WD40/YVTN_repeat-like_dom_sf"/>
</dbReference>
<evidence type="ECO:0000256" key="11">
    <source>
        <dbReference type="ARBA" id="ARBA00022741"/>
    </source>
</evidence>
<keyword evidence="20" id="KW-0732">Signal</keyword>
<evidence type="ECO:0000256" key="5">
    <source>
        <dbReference type="ARBA" id="ARBA00017322"/>
    </source>
</evidence>
<keyword evidence="11" id="KW-0547">Nucleotide-binding</keyword>
<keyword evidence="8" id="KW-0597">Phosphoprotein</keyword>
<dbReference type="RefSeq" id="WP_108825312.1">
    <property type="nucleotide sequence ID" value="NZ_CP023004.1"/>
</dbReference>
<dbReference type="PRINTS" id="PR00344">
    <property type="entry name" value="BCTRLSENSOR"/>
</dbReference>
<gene>
    <name evidence="22" type="ORF">CKA38_09840</name>
</gene>
<evidence type="ECO:0000256" key="10">
    <source>
        <dbReference type="ARBA" id="ARBA00022723"/>
    </source>
</evidence>
<keyword evidence="9" id="KW-0808">Transferase</keyword>
<dbReference type="GO" id="GO:0046872">
    <property type="term" value="F:metal ion binding"/>
    <property type="evidence" value="ECO:0007669"/>
    <property type="project" value="UniProtKB-KW"/>
</dbReference>
<name>A0A2U8E3N8_9BACT</name>
<keyword evidence="14" id="KW-0408">Iron</keyword>
<evidence type="ECO:0000256" key="17">
    <source>
        <dbReference type="ARBA" id="ARBA00024827"/>
    </source>
</evidence>
<dbReference type="InterPro" id="IPR005467">
    <property type="entry name" value="His_kinase_dom"/>
</dbReference>
<dbReference type="PROSITE" id="PS50109">
    <property type="entry name" value="HIS_KIN"/>
    <property type="match status" value="1"/>
</dbReference>
<keyword evidence="10" id="KW-0479">Metal-binding</keyword>
<dbReference type="InterPro" id="IPR004358">
    <property type="entry name" value="Sig_transdc_His_kin-like_C"/>
</dbReference>
<comment type="catalytic activity">
    <reaction evidence="1">
        <text>ATP + protein L-histidine = ADP + protein N-phospho-L-histidine.</text>
        <dbReference type="EC" id="2.7.13.3"/>
    </reaction>
</comment>
<dbReference type="PANTHER" id="PTHR24421">
    <property type="entry name" value="NITRATE/NITRITE SENSOR PROTEIN NARX-RELATED"/>
    <property type="match status" value="1"/>
</dbReference>
<dbReference type="GO" id="GO:0051539">
    <property type="term" value="F:4 iron, 4 sulfur cluster binding"/>
    <property type="evidence" value="ECO:0007669"/>
    <property type="project" value="UniProtKB-KW"/>
</dbReference>
<dbReference type="Pfam" id="PF07494">
    <property type="entry name" value="Reg_prop"/>
    <property type="match status" value="4"/>
</dbReference>
<evidence type="ECO:0000256" key="16">
    <source>
        <dbReference type="ARBA" id="ARBA00023014"/>
    </source>
</evidence>
<dbReference type="SUPFAM" id="SSF55874">
    <property type="entry name" value="ATPase domain of HSP90 chaperone/DNA topoisomerase II/histidine kinase"/>
    <property type="match status" value="1"/>
</dbReference>
<comment type="subcellular location">
    <subcellularLocation>
        <location evidence="3">Cytoplasm</location>
    </subcellularLocation>
</comment>
<dbReference type="EMBL" id="CP023004">
    <property type="protein sequence ID" value="AWI09503.1"/>
    <property type="molecule type" value="Genomic_DNA"/>
</dbReference>
<dbReference type="InterPro" id="IPR011123">
    <property type="entry name" value="Y_Y_Y"/>
</dbReference>
<evidence type="ECO:0000256" key="7">
    <source>
        <dbReference type="ARBA" id="ARBA00022490"/>
    </source>
</evidence>
<keyword evidence="15" id="KW-0902">Two-component regulatory system</keyword>
<keyword evidence="23" id="KW-1185">Reference proteome</keyword>
<evidence type="ECO:0000256" key="19">
    <source>
        <dbReference type="SAM" id="Phobius"/>
    </source>
</evidence>
<dbReference type="GO" id="GO:0005737">
    <property type="term" value="C:cytoplasm"/>
    <property type="evidence" value="ECO:0007669"/>
    <property type="project" value="UniProtKB-SubCell"/>
</dbReference>
<feature type="chain" id="PRO_5016042680" description="Oxygen sensor histidine kinase NreB" evidence="20">
    <location>
        <begin position="31"/>
        <end position="1051"/>
    </location>
</feature>
<dbReference type="PANTHER" id="PTHR24421:SF10">
    <property type="entry name" value="NITRATE_NITRITE SENSOR PROTEIN NARQ"/>
    <property type="match status" value="1"/>
</dbReference>
<proteinExistence type="predicted"/>
<dbReference type="InterPro" id="IPR011110">
    <property type="entry name" value="Reg_prop"/>
</dbReference>
<protein>
    <recommendedName>
        <fullName evidence="5">Oxygen sensor histidine kinase NreB</fullName>
        <ecNumber evidence="4">2.7.13.3</ecNumber>
    </recommendedName>
    <alternativeName>
        <fullName evidence="18">Nitrogen regulation protein B</fullName>
    </alternativeName>
</protein>
<keyword evidence="19" id="KW-0812">Transmembrane</keyword>
<dbReference type="InterPro" id="IPR011712">
    <property type="entry name" value="Sig_transdc_His_kin_sub3_dim/P"/>
</dbReference>
<evidence type="ECO:0000256" key="13">
    <source>
        <dbReference type="ARBA" id="ARBA00022840"/>
    </source>
</evidence>
<sequence length="1051" mass="114396">MLPLFRPKPRLPAFATTLVFFSALIVCSHARPSESAAEYSLREWHGSDGLPDEVVHAVAQDAQGYLWVATEGGIARFNGLRFDNFAPPADATGLDGVASVGSRGVPAVVNHPEHGLLFAYSTGEIWQWTGRELRRAPVAALFSKGRIASWFVQADGALWADFLDGRLEYARDGRVTKVTLGHSLLAGRPLSFSDDGEGGVWIAARAALYHFRAQDAAAAAAQTGAAGISLPPHPVDFGREEISVATSRHGKPWIVLGEVLGRWDGAQIANLMQMPRMLGAHFVHDLKEDREGNLWVGTRSQGAYMVRAGGGEYQLMPASHRTVRCVFQDNEGNIWLATNGGGLNRLQSKRFRLYDSSAGLDDDLTFTVSEDNSGAVWLANRDGGMVRVRNGRITKNPPTWPTGSAGRVYPCNDGGVWFTAGSGLFRTNADGDLFPRESDPALFKNMRVMFVSRDGTLWLGGDAGELGRFTSGGFVTFTPGDGFPAQQRPGAIVEDAQGRVIIGTNRGGIFVFDPADSARDGVARLRPFRAPDSAPLAAVRSLLVDENGTLWVGTGGAGVYLVTADGREFCLDKNAGLPDAMISQMLFDDHGRVWFGSSHGIFSAARADVDAFTRGELSVVRTSTFGENEGLDHISCLNGYQPHCWKTRDGTLWFTTRRGVLAIDPQIILPGHAAPVFIDRLYVDGKPVPLATARDSGGYPPVRIRSDARRIEVLFSALNFTAPERTTVRYRLEGFDTDWLAAGGARRLVYPRLYPGEYQLQLDAADEAGLWNAPDEASGAVRPDLSLTLIVVPFWWETIWFRAALVVLLAALFAAAVRAWSYRRLRRRLELSEREASINRERTRIARDIHDDLGASLTRISLLSQYDAADNPDDADAQRACFDEIYTTTTAVTRSINEIVWALDARHDNLESMVNYFDSYAQRFLTVARIRYRLYAPARLPDLAVSSRVRHDLFLAFKEALNNCVKYSAATEVVVRVSIDERTLAITITDDGRGLPPDACAPGVASSGGGGQGLANIGLRLAAIGGTAEVRNAANGGTEVALSIPINKIET</sequence>
<evidence type="ECO:0000313" key="23">
    <source>
        <dbReference type="Proteomes" id="UP000244896"/>
    </source>
</evidence>
<keyword evidence="19" id="KW-0472">Membrane</keyword>
<dbReference type="Proteomes" id="UP000244896">
    <property type="component" value="Chromosome"/>
</dbReference>
<dbReference type="CDD" id="cd16917">
    <property type="entry name" value="HATPase_UhpB-NarQ-NarX-like"/>
    <property type="match status" value="1"/>
</dbReference>
<dbReference type="Gene3D" id="3.30.565.10">
    <property type="entry name" value="Histidine kinase-like ATPase, C-terminal domain"/>
    <property type="match status" value="1"/>
</dbReference>
<dbReference type="KEGG" id="elut:CKA38_09840"/>
<evidence type="ECO:0000256" key="15">
    <source>
        <dbReference type="ARBA" id="ARBA00023012"/>
    </source>
</evidence>
<keyword evidence="12" id="KW-0418">Kinase</keyword>
<dbReference type="GO" id="GO:0016020">
    <property type="term" value="C:membrane"/>
    <property type="evidence" value="ECO:0007669"/>
    <property type="project" value="InterPro"/>
</dbReference>
<dbReference type="SMART" id="SM00387">
    <property type="entry name" value="HATPase_c"/>
    <property type="match status" value="1"/>
</dbReference>
<keyword evidence="6" id="KW-0004">4Fe-4S</keyword>
<evidence type="ECO:0000256" key="12">
    <source>
        <dbReference type="ARBA" id="ARBA00022777"/>
    </source>
</evidence>
<evidence type="ECO:0000256" key="3">
    <source>
        <dbReference type="ARBA" id="ARBA00004496"/>
    </source>
</evidence>
<evidence type="ECO:0000256" key="18">
    <source>
        <dbReference type="ARBA" id="ARBA00030800"/>
    </source>
</evidence>
<keyword evidence="7" id="KW-0963">Cytoplasm</keyword>
<reference evidence="22 23" key="1">
    <citation type="journal article" date="2018" name="Syst. Appl. Microbiol.">
        <title>Ereboglobus luteus gen. nov. sp. nov. from cockroach guts, and new insights into the oxygen relationship of the genera Opitutus and Didymococcus (Verrucomicrobia: Opitutaceae).</title>
        <authorList>
            <person name="Tegtmeier D."/>
            <person name="Belitz A."/>
            <person name="Radek R."/>
            <person name="Heimerl T."/>
            <person name="Brune A."/>
        </authorList>
    </citation>
    <scope>NUCLEOTIDE SEQUENCE [LARGE SCALE GENOMIC DNA]</scope>
    <source>
        <strain evidence="22 23">Ho45</strain>
    </source>
</reference>
<feature type="domain" description="Histidine kinase" evidence="21">
    <location>
        <begin position="844"/>
        <end position="1048"/>
    </location>
</feature>
<comment type="function">
    <text evidence="17">Member of the two-component regulatory system NreB/NreC involved in the control of dissimilatory nitrate/nitrite reduction in response to oxygen. NreB functions as a direct oxygen sensor histidine kinase which is autophosphorylated, in the absence of oxygen, probably at the conserved histidine residue, and transfers its phosphate group probably to a conserved aspartate residue of NreC. NreB/NreC activates the expression of the nitrate (narGHJI) and nitrite (nir) reductase operons, as well as the putative nitrate transporter gene narT.</text>
</comment>
<comment type="cofactor">
    <cofactor evidence="2">
        <name>[4Fe-4S] cluster</name>
        <dbReference type="ChEBI" id="CHEBI:49883"/>
    </cofactor>
</comment>
<feature type="transmembrane region" description="Helical" evidence="19">
    <location>
        <begin position="799"/>
        <end position="820"/>
    </location>
</feature>
<dbReference type="EC" id="2.7.13.3" evidence="4"/>
<dbReference type="OrthoDB" id="176590at2"/>
<evidence type="ECO:0000259" key="21">
    <source>
        <dbReference type="PROSITE" id="PS50109"/>
    </source>
</evidence>
<keyword evidence="16" id="KW-0411">Iron-sulfur</keyword>
<evidence type="ECO:0000256" key="2">
    <source>
        <dbReference type="ARBA" id="ARBA00001966"/>
    </source>
</evidence>
<dbReference type="InterPro" id="IPR050482">
    <property type="entry name" value="Sensor_HK_TwoCompSys"/>
</dbReference>
<evidence type="ECO:0000256" key="14">
    <source>
        <dbReference type="ARBA" id="ARBA00023004"/>
    </source>
</evidence>
<evidence type="ECO:0000256" key="8">
    <source>
        <dbReference type="ARBA" id="ARBA00022553"/>
    </source>
</evidence>
<dbReference type="Pfam" id="PF02518">
    <property type="entry name" value="HATPase_c"/>
    <property type="match status" value="1"/>
</dbReference>
<feature type="signal peptide" evidence="20">
    <location>
        <begin position="1"/>
        <end position="30"/>
    </location>
</feature>
<dbReference type="GO" id="GO:0000155">
    <property type="term" value="F:phosphorelay sensor kinase activity"/>
    <property type="evidence" value="ECO:0007669"/>
    <property type="project" value="InterPro"/>
</dbReference>
<evidence type="ECO:0000256" key="4">
    <source>
        <dbReference type="ARBA" id="ARBA00012438"/>
    </source>
</evidence>
<dbReference type="InterPro" id="IPR036890">
    <property type="entry name" value="HATPase_C_sf"/>
</dbReference>
<dbReference type="Gene3D" id="1.20.5.1930">
    <property type="match status" value="1"/>
</dbReference>
<dbReference type="SUPFAM" id="SSF63829">
    <property type="entry name" value="Calcium-dependent phosphotriesterase"/>
    <property type="match status" value="3"/>
</dbReference>
<evidence type="ECO:0000256" key="1">
    <source>
        <dbReference type="ARBA" id="ARBA00000085"/>
    </source>
</evidence>
<keyword evidence="13" id="KW-0067">ATP-binding</keyword>
<evidence type="ECO:0000256" key="20">
    <source>
        <dbReference type="SAM" id="SignalP"/>
    </source>
</evidence>